<evidence type="ECO:0000313" key="1">
    <source>
        <dbReference type="EMBL" id="SVA97766.1"/>
    </source>
</evidence>
<protein>
    <submittedName>
        <fullName evidence="1">Uncharacterized protein</fullName>
    </submittedName>
</protein>
<dbReference type="AlphaFoldDB" id="A0A382A893"/>
<sequence>MKYSISEIERDVRKTHDQIVFKVLKSSKIEPSEYIGAE</sequence>
<reference evidence="1" key="1">
    <citation type="submission" date="2018-05" db="EMBL/GenBank/DDBJ databases">
        <authorList>
            <person name="Lanie J.A."/>
            <person name="Ng W.-L."/>
            <person name="Kazmierczak K.M."/>
            <person name="Andrzejewski T.M."/>
            <person name="Davidsen T.M."/>
            <person name="Wayne K.J."/>
            <person name="Tettelin H."/>
            <person name="Glass J.I."/>
            <person name="Rusch D."/>
            <person name="Podicherti R."/>
            <person name="Tsui H.-C.T."/>
            <person name="Winkler M.E."/>
        </authorList>
    </citation>
    <scope>NUCLEOTIDE SEQUENCE</scope>
</reference>
<dbReference type="EMBL" id="UINC01024338">
    <property type="protein sequence ID" value="SVA97766.1"/>
    <property type="molecule type" value="Genomic_DNA"/>
</dbReference>
<proteinExistence type="predicted"/>
<accession>A0A382A893</accession>
<gene>
    <name evidence="1" type="ORF">METZ01_LOCUS150620</name>
</gene>
<name>A0A382A893_9ZZZZ</name>
<organism evidence="1">
    <name type="scientific">marine metagenome</name>
    <dbReference type="NCBI Taxonomy" id="408172"/>
    <lineage>
        <taxon>unclassified sequences</taxon>
        <taxon>metagenomes</taxon>
        <taxon>ecological metagenomes</taxon>
    </lineage>
</organism>